<evidence type="ECO:0000313" key="2">
    <source>
        <dbReference type="Proteomes" id="UP000003639"/>
    </source>
</evidence>
<organism evidence="1 2">
    <name type="scientific">Pseudoflavonifractor capillosus ATCC 29799</name>
    <dbReference type="NCBI Taxonomy" id="411467"/>
    <lineage>
        <taxon>Bacteria</taxon>
        <taxon>Bacillati</taxon>
        <taxon>Bacillota</taxon>
        <taxon>Clostridia</taxon>
        <taxon>Eubacteriales</taxon>
        <taxon>Oscillospiraceae</taxon>
        <taxon>Pseudoflavonifractor</taxon>
    </lineage>
</organism>
<dbReference type="Proteomes" id="UP000003639">
    <property type="component" value="Unassembled WGS sequence"/>
</dbReference>
<dbReference type="EMBL" id="AAXG02000016">
    <property type="protein sequence ID" value="EDM99586.1"/>
    <property type="molecule type" value="Genomic_DNA"/>
</dbReference>
<name>A6NWP9_9FIRM</name>
<dbReference type="SUPFAM" id="SSF55729">
    <property type="entry name" value="Acyl-CoA N-acyltransferases (Nat)"/>
    <property type="match status" value="1"/>
</dbReference>
<dbReference type="InterPro" id="IPR016181">
    <property type="entry name" value="Acyl_CoA_acyltransferase"/>
</dbReference>
<keyword evidence="2" id="KW-1185">Reference proteome</keyword>
<dbReference type="InterPro" id="IPR057895">
    <property type="entry name" value="Mom"/>
</dbReference>
<proteinExistence type="predicted"/>
<dbReference type="RefSeq" id="WP_006573173.1">
    <property type="nucleotide sequence ID" value="NZ_AAXG02000016.1"/>
</dbReference>
<dbReference type="InterPro" id="IPR053780">
    <property type="entry name" value="Gp66-like"/>
</dbReference>
<comment type="caution">
    <text evidence="1">The sequence shown here is derived from an EMBL/GenBank/DDBJ whole genome shotgun (WGS) entry which is preliminary data.</text>
</comment>
<dbReference type="OrthoDB" id="1653618at2"/>
<protein>
    <submittedName>
        <fullName evidence="1">Uncharacterized protein</fullName>
    </submittedName>
</protein>
<gene>
    <name evidence="1" type="ORF">BACCAP_02643</name>
</gene>
<dbReference type="NCBIfam" id="NF045478">
    <property type="entry name" value="XF1762_fam"/>
    <property type="match status" value="1"/>
</dbReference>
<dbReference type="Pfam" id="PF25680">
    <property type="entry name" value="Mom"/>
    <property type="match status" value="1"/>
</dbReference>
<accession>A6NWP9</accession>
<evidence type="ECO:0000313" key="1">
    <source>
        <dbReference type="EMBL" id="EDM99586.1"/>
    </source>
</evidence>
<reference evidence="1 2" key="1">
    <citation type="submission" date="2007-04" db="EMBL/GenBank/DDBJ databases">
        <authorList>
            <person name="Fulton L."/>
            <person name="Clifton S."/>
            <person name="Fulton B."/>
            <person name="Xu J."/>
            <person name="Minx P."/>
            <person name="Pepin K.H."/>
            <person name="Johnson M."/>
            <person name="Thiruvilangam P."/>
            <person name="Bhonagiri V."/>
            <person name="Nash W.E."/>
            <person name="Mardis E.R."/>
            <person name="Wilson R.K."/>
        </authorList>
    </citation>
    <scope>NUCLEOTIDE SEQUENCE [LARGE SCALE GENOMIC DNA]</scope>
    <source>
        <strain evidence="1 2">ATCC 29799</strain>
    </source>
</reference>
<reference evidence="1 2" key="2">
    <citation type="submission" date="2007-06" db="EMBL/GenBank/DDBJ databases">
        <title>Draft genome sequence of Pseudoflavonifractor capillosus ATCC 29799.</title>
        <authorList>
            <person name="Sudarsanam P."/>
            <person name="Ley R."/>
            <person name="Guruge J."/>
            <person name="Turnbaugh P.J."/>
            <person name="Mahowald M."/>
            <person name="Liep D."/>
            <person name="Gordon J."/>
        </authorList>
    </citation>
    <scope>NUCLEOTIDE SEQUENCE [LARGE SCALE GENOMIC DNA]</scope>
    <source>
        <strain evidence="1 2">ATCC 29799</strain>
    </source>
</reference>
<dbReference type="eggNOG" id="ENOG503067M">
    <property type="taxonomic scope" value="Bacteria"/>
</dbReference>
<dbReference type="STRING" id="411467.BACCAP_02643"/>
<sequence>MVYHLFNYCIQGIWYRDSFPLSDDDFERIMNALEGKVPANVKIYHYGVPGRKRYDLTNPVILNRPVLSLDPFSMAQARIQQPASIYDKQRREVFPDIRRLGRYVIYQGANDWPKLSYLDGNRLSMMVPMEVAPVSLKEALDFVRRNHRHCAAPQGHKFSVGLTADGALIGVVIASTPKARALNDGRTLELNRICCDPVYRNAVSKVSGAAIRAARAMGYRRIVTYTLPQESGSSMLAVGFRQDGMTAPRPNGWNCRSRPRKVSEKYPGGEKIRWILNLE</sequence>
<dbReference type="AlphaFoldDB" id="A6NWP9"/>